<keyword evidence="1" id="KW-0560">Oxidoreductase</keyword>
<accession>A0ACB6Z7M0</accession>
<dbReference type="Proteomes" id="UP000886501">
    <property type="component" value="Unassembled WGS sequence"/>
</dbReference>
<protein>
    <submittedName>
        <fullName evidence="1">CyP450 monooxygenase</fullName>
    </submittedName>
</protein>
<proteinExistence type="predicted"/>
<dbReference type="EMBL" id="MU118088">
    <property type="protein sequence ID" value="KAF9645509.1"/>
    <property type="molecule type" value="Genomic_DNA"/>
</dbReference>
<evidence type="ECO:0000313" key="2">
    <source>
        <dbReference type="Proteomes" id="UP000886501"/>
    </source>
</evidence>
<reference evidence="1" key="2">
    <citation type="journal article" date="2020" name="Nat. Commun.">
        <title>Large-scale genome sequencing of mycorrhizal fungi provides insights into the early evolution of symbiotic traits.</title>
        <authorList>
            <person name="Miyauchi S."/>
            <person name="Kiss E."/>
            <person name="Kuo A."/>
            <person name="Drula E."/>
            <person name="Kohler A."/>
            <person name="Sanchez-Garcia M."/>
            <person name="Morin E."/>
            <person name="Andreopoulos B."/>
            <person name="Barry K.W."/>
            <person name="Bonito G."/>
            <person name="Buee M."/>
            <person name="Carver A."/>
            <person name="Chen C."/>
            <person name="Cichocki N."/>
            <person name="Clum A."/>
            <person name="Culley D."/>
            <person name="Crous P.W."/>
            <person name="Fauchery L."/>
            <person name="Girlanda M."/>
            <person name="Hayes R.D."/>
            <person name="Keri Z."/>
            <person name="LaButti K."/>
            <person name="Lipzen A."/>
            <person name="Lombard V."/>
            <person name="Magnuson J."/>
            <person name="Maillard F."/>
            <person name="Murat C."/>
            <person name="Nolan M."/>
            <person name="Ohm R.A."/>
            <person name="Pangilinan J."/>
            <person name="Pereira M.F."/>
            <person name="Perotto S."/>
            <person name="Peter M."/>
            <person name="Pfister S."/>
            <person name="Riley R."/>
            <person name="Sitrit Y."/>
            <person name="Stielow J.B."/>
            <person name="Szollosi G."/>
            <person name="Zifcakova L."/>
            <person name="Stursova M."/>
            <person name="Spatafora J.W."/>
            <person name="Tedersoo L."/>
            <person name="Vaario L.M."/>
            <person name="Yamada A."/>
            <person name="Yan M."/>
            <person name="Wang P."/>
            <person name="Xu J."/>
            <person name="Bruns T."/>
            <person name="Baldrian P."/>
            <person name="Vilgalys R."/>
            <person name="Dunand C."/>
            <person name="Henrissat B."/>
            <person name="Grigoriev I.V."/>
            <person name="Hibbett D."/>
            <person name="Nagy L.G."/>
            <person name="Martin F.M."/>
        </authorList>
    </citation>
    <scope>NUCLEOTIDE SEQUENCE</scope>
    <source>
        <strain evidence="1">P2</strain>
    </source>
</reference>
<name>A0ACB6Z7M0_THEGA</name>
<gene>
    <name evidence="1" type="ORF">BDM02DRAFT_3203615</name>
</gene>
<reference evidence="1" key="1">
    <citation type="submission" date="2019-10" db="EMBL/GenBank/DDBJ databases">
        <authorList>
            <consortium name="DOE Joint Genome Institute"/>
            <person name="Kuo A."/>
            <person name="Miyauchi S."/>
            <person name="Kiss E."/>
            <person name="Drula E."/>
            <person name="Kohler A."/>
            <person name="Sanchez-Garcia M."/>
            <person name="Andreopoulos B."/>
            <person name="Barry K.W."/>
            <person name="Bonito G."/>
            <person name="Buee M."/>
            <person name="Carver A."/>
            <person name="Chen C."/>
            <person name="Cichocki N."/>
            <person name="Clum A."/>
            <person name="Culley D."/>
            <person name="Crous P.W."/>
            <person name="Fauchery L."/>
            <person name="Girlanda M."/>
            <person name="Hayes R."/>
            <person name="Keri Z."/>
            <person name="Labutti K."/>
            <person name="Lipzen A."/>
            <person name="Lombard V."/>
            <person name="Magnuson J."/>
            <person name="Maillard F."/>
            <person name="Morin E."/>
            <person name="Murat C."/>
            <person name="Nolan M."/>
            <person name="Ohm R."/>
            <person name="Pangilinan J."/>
            <person name="Pereira M."/>
            <person name="Perotto S."/>
            <person name="Peter M."/>
            <person name="Riley R."/>
            <person name="Sitrit Y."/>
            <person name="Stielow B."/>
            <person name="Szollosi G."/>
            <person name="Zifcakova L."/>
            <person name="Stursova M."/>
            <person name="Spatafora J.W."/>
            <person name="Tedersoo L."/>
            <person name="Vaario L.-M."/>
            <person name="Yamada A."/>
            <person name="Yan M."/>
            <person name="Wang P."/>
            <person name="Xu J."/>
            <person name="Bruns T."/>
            <person name="Baldrian P."/>
            <person name="Vilgalys R."/>
            <person name="Henrissat B."/>
            <person name="Grigoriev I.V."/>
            <person name="Hibbett D."/>
            <person name="Nagy L.G."/>
            <person name="Martin F.M."/>
        </authorList>
    </citation>
    <scope>NUCLEOTIDE SEQUENCE</scope>
    <source>
        <strain evidence="1">P2</strain>
    </source>
</reference>
<sequence length="520" mass="58647">MSIPEKYAGPTLAVIVTAIALAVARKKWASKHSPYPPGPKGYPIIGNLFDSPENPMWEGLTKMAKEYDTNILHLNTMGSHLVVLNNSDVAADLLERRSVIYSDRPRLPMVNELMGCSWSFVLMPYGSTWRRHRKLFHRFFNIPAVDQFDDKIYKAVDVFLRRLSESPERFLNHARFLSCSLTLSVSYGVNVESENDKFYSLSEDAMRAVDVALVPGAFLVDALPVLKYVPEWFPGAGFKRIGRIAKENLDRSINLPFRHVKESFEVREPYFSSSGWLTGTNSRRKISLLCHGIDEEAIRGAGGAIFLGGEETTTSIIMSFFLAATLNPEVVRLAQQEMDEVLGGVRLPDVSDRPRLPYTSAVVKEVLRWRPPNPLGTPHRLMEDDTYNGLLIPAGATVMDNVWYVCRRCAVTNRCILMHTFKPDRFLKDGQINPDVRDPEQLLFGWGRRICPGRHFAARVLFMTIARTLATFDISKCLDEDGNPIVPDAKYTHGFISYPLPFRSDIKPRSTQALSLVPGH</sequence>
<keyword evidence="1" id="KW-0503">Monooxygenase</keyword>
<organism evidence="1 2">
    <name type="scientific">Thelephora ganbajun</name>
    <name type="common">Ganba fungus</name>
    <dbReference type="NCBI Taxonomy" id="370292"/>
    <lineage>
        <taxon>Eukaryota</taxon>
        <taxon>Fungi</taxon>
        <taxon>Dikarya</taxon>
        <taxon>Basidiomycota</taxon>
        <taxon>Agaricomycotina</taxon>
        <taxon>Agaricomycetes</taxon>
        <taxon>Thelephorales</taxon>
        <taxon>Thelephoraceae</taxon>
        <taxon>Thelephora</taxon>
    </lineage>
</organism>
<keyword evidence="2" id="KW-1185">Reference proteome</keyword>
<evidence type="ECO:0000313" key="1">
    <source>
        <dbReference type="EMBL" id="KAF9645509.1"/>
    </source>
</evidence>
<comment type="caution">
    <text evidence="1">The sequence shown here is derived from an EMBL/GenBank/DDBJ whole genome shotgun (WGS) entry which is preliminary data.</text>
</comment>